<dbReference type="Pfam" id="PF13520">
    <property type="entry name" value="AA_permease_2"/>
    <property type="match status" value="1"/>
</dbReference>
<proteinExistence type="predicted"/>
<sequence>MADVTTNPSADAPGDDRRLKKDYGTIGLLFTAVGSIIGSGWLFGALFASQMAGPAAILSWIIGGVMFIFIGMSYSELGTMFPHSGGVARYPHYSYGSFTSFTMGWLTWVAAAAVAPIEVLAVVQYSNNWLPWLQDVKDGQPTLTAWGTVVSVLLMGLFVLVNFFGVRWFQRLNNLLVWWKLLMIVLVIAVFVALAFNTDHFAGDEFGGFAPYGAKGVFSAVASAGIAFSYFGFRQGVELAGETDNPKKNIPLTLIGSVVICGILYVGLQVAFIGSVPSEAITEGGWAEVGANFTGETDVLAVFGPLAAIAGILGAVWLAGLLYADAIISPGDTGMIYAGVTARLSYAMGRNRNAPANLAKVDRNGVPWVSLLLAFVVGCLFFLPFPGWAQLVPFLTSATVLSFGSGPIVLLAMRKQLPEQHRPYRLGDRTVWVVGFLALWSTNLIVYWTGWEQNWKLFLLLILGWILMAAFLRFSRQDHPKLDLAAGSWVFVWFAGLAVISFVGGYPAESEEAGNLGWLGLGTGAVATFVLALLTIWVSLRTALPRHRVEEILAESQQAHAGGPPAH</sequence>
<feature type="transmembrane region" description="Helical" evidence="5">
    <location>
        <begin position="177"/>
        <end position="196"/>
    </location>
</feature>
<accession>A0ABU2NV33</accession>
<feature type="transmembrane region" description="Helical" evidence="5">
    <location>
        <begin position="26"/>
        <end position="49"/>
    </location>
</feature>
<feature type="transmembrane region" description="Helical" evidence="5">
    <location>
        <begin position="216"/>
        <end position="233"/>
    </location>
</feature>
<protein>
    <submittedName>
        <fullName evidence="6">APC family permease</fullName>
    </submittedName>
</protein>
<feature type="transmembrane region" description="Helical" evidence="5">
    <location>
        <begin position="431"/>
        <end position="449"/>
    </location>
</feature>
<feature type="transmembrane region" description="Helical" evidence="5">
    <location>
        <begin position="254"/>
        <end position="276"/>
    </location>
</feature>
<evidence type="ECO:0000313" key="7">
    <source>
        <dbReference type="Proteomes" id="UP001183414"/>
    </source>
</evidence>
<dbReference type="PANTHER" id="PTHR47547:SF1">
    <property type="entry name" value="ASPARTATE-PROTON SYMPORTER"/>
    <property type="match status" value="1"/>
</dbReference>
<feature type="transmembrane region" description="Helical" evidence="5">
    <location>
        <begin position="391"/>
        <end position="411"/>
    </location>
</feature>
<organism evidence="6 7">
    <name type="scientific">Streptomyces hazeniae</name>
    <dbReference type="NCBI Taxonomy" id="3075538"/>
    <lineage>
        <taxon>Bacteria</taxon>
        <taxon>Bacillati</taxon>
        <taxon>Actinomycetota</taxon>
        <taxon>Actinomycetes</taxon>
        <taxon>Kitasatosporales</taxon>
        <taxon>Streptomycetaceae</taxon>
        <taxon>Streptomyces</taxon>
    </lineage>
</organism>
<reference evidence="7" key="1">
    <citation type="submission" date="2023-07" db="EMBL/GenBank/DDBJ databases">
        <title>30 novel species of actinomycetes from the DSMZ collection.</title>
        <authorList>
            <person name="Nouioui I."/>
        </authorList>
    </citation>
    <scope>NUCLEOTIDE SEQUENCE [LARGE SCALE GENOMIC DNA]</scope>
    <source>
        <strain evidence="7">DSM 42041</strain>
    </source>
</reference>
<dbReference type="EMBL" id="JAVREQ010000017">
    <property type="protein sequence ID" value="MDT0380825.1"/>
    <property type="molecule type" value="Genomic_DNA"/>
</dbReference>
<dbReference type="InterPro" id="IPR002293">
    <property type="entry name" value="AA/rel_permease1"/>
</dbReference>
<keyword evidence="7" id="KW-1185">Reference proteome</keyword>
<dbReference type="Proteomes" id="UP001183414">
    <property type="component" value="Unassembled WGS sequence"/>
</dbReference>
<name>A0ABU2NV33_9ACTN</name>
<feature type="transmembrane region" description="Helical" evidence="5">
    <location>
        <begin position="55"/>
        <end position="74"/>
    </location>
</feature>
<feature type="transmembrane region" description="Helical" evidence="5">
    <location>
        <begin position="143"/>
        <end position="165"/>
    </location>
</feature>
<evidence type="ECO:0000256" key="4">
    <source>
        <dbReference type="ARBA" id="ARBA00023136"/>
    </source>
</evidence>
<dbReference type="PIRSF" id="PIRSF006060">
    <property type="entry name" value="AA_transporter"/>
    <property type="match status" value="1"/>
</dbReference>
<evidence type="ECO:0000256" key="3">
    <source>
        <dbReference type="ARBA" id="ARBA00022989"/>
    </source>
</evidence>
<dbReference type="InterPro" id="IPR052962">
    <property type="entry name" value="AA_Transporter_AGT"/>
</dbReference>
<feature type="transmembrane region" description="Helical" evidence="5">
    <location>
        <begin position="302"/>
        <end position="324"/>
    </location>
</feature>
<feature type="transmembrane region" description="Helical" evidence="5">
    <location>
        <begin position="366"/>
        <end position="385"/>
    </location>
</feature>
<comment type="caution">
    <text evidence="6">The sequence shown here is derived from an EMBL/GenBank/DDBJ whole genome shotgun (WGS) entry which is preliminary data.</text>
</comment>
<evidence type="ECO:0000313" key="6">
    <source>
        <dbReference type="EMBL" id="MDT0380825.1"/>
    </source>
</evidence>
<feature type="transmembrane region" description="Helical" evidence="5">
    <location>
        <begin position="455"/>
        <end position="472"/>
    </location>
</feature>
<dbReference type="PANTHER" id="PTHR47547">
    <property type="match status" value="1"/>
</dbReference>
<feature type="transmembrane region" description="Helical" evidence="5">
    <location>
        <begin position="484"/>
        <end position="506"/>
    </location>
</feature>
<keyword evidence="2 5" id="KW-0812">Transmembrane</keyword>
<keyword evidence="4 5" id="KW-0472">Membrane</keyword>
<feature type="transmembrane region" description="Helical" evidence="5">
    <location>
        <begin position="518"/>
        <end position="540"/>
    </location>
</feature>
<dbReference type="RefSeq" id="WP_311674532.1">
    <property type="nucleotide sequence ID" value="NZ_JAVREQ010000017.1"/>
</dbReference>
<evidence type="ECO:0000256" key="1">
    <source>
        <dbReference type="ARBA" id="ARBA00004141"/>
    </source>
</evidence>
<dbReference type="Gene3D" id="1.20.1740.10">
    <property type="entry name" value="Amino acid/polyamine transporter I"/>
    <property type="match status" value="1"/>
</dbReference>
<keyword evidence="3 5" id="KW-1133">Transmembrane helix</keyword>
<evidence type="ECO:0000256" key="5">
    <source>
        <dbReference type="SAM" id="Phobius"/>
    </source>
</evidence>
<feature type="transmembrane region" description="Helical" evidence="5">
    <location>
        <begin position="95"/>
        <end position="123"/>
    </location>
</feature>
<gene>
    <name evidence="6" type="ORF">RM572_18895</name>
</gene>
<comment type="subcellular location">
    <subcellularLocation>
        <location evidence="1">Membrane</location>
        <topology evidence="1">Multi-pass membrane protein</topology>
    </subcellularLocation>
</comment>
<evidence type="ECO:0000256" key="2">
    <source>
        <dbReference type="ARBA" id="ARBA00022692"/>
    </source>
</evidence>